<reference evidence="1" key="1">
    <citation type="journal article" date="2013" name="Foodborne Pathog. Dis.">
        <title>Identification and Characterization of Five New Molecular Serogroups of Cronobacter spp.</title>
        <authorList>
            <person name="Jarvis K.G."/>
            <person name="Yan Q.Q."/>
            <person name="Grim C.J."/>
            <person name="Power K.A."/>
            <person name="Franco A.A."/>
            <person name="Hu L."/>
            <person name="Gopinath G."/>
            <person name="Sathyamoorthy V."/>
            <person name="Kotewicz M.L."/>
            <person name="Kothary M.H."/>
            <person name="Lee C."/>
            <person name="Sadowski J."/>
            <person name="Fanning S."/>
            <person name="Tall B.D."/>
        </authorList>
    </citation>
    <scope>NUCLEOTIDE SEQUENCE</scope>
    <source>
        <strain evidence="1">LMG 23825</strain>
    </source>
</reference>
<evidence type="ECO:0000313" key="1">
    <source>
        <dbReference type="EMBL" id="AFI81940.1"/>
    </source>
</evidence>
<dbReference type="EMBL" id="JQ390549">
    <property type="protein sequence ID" value="AFI81940.1"/>
    <property type="molecule type" value="Genomic_DNA"/>
</dbReference>
<dbReference type="AlphaFoldDB" id="M9NH57"/>
<sequence>MKYIIGSGWWCSTEKDTREKLYGDEIIRGPAFHKEWYNSITKFTSPERIYIVDSNSPVVPDLERTINFISLNENGGHSTSLKGKYSGWMRSVLHSMSYAQNCDCDYYVYVEQDVLLFGDGIIEHCIKHMSKSYAFGKCNDFNNPLQQSFFIIKKEAIDKFLARIYLIDFDDSQISPEKKFALATSPFFNFIPKFLFVASKNKFLKRLFWRLQNKICTLLGRYDYLPIGYGRDRPINMQDDFFYFQHASQSELSQYLKVK</sequence>
<name>M9NH57_9ENTR</name>
<proteinExistence type="predicted"/>
<gene>
    <name evidence="1" type="primary">weoF</name>
</gene>
<accession>M9NH57</accession>
<organism evidence="1">
    <name type="scientific">Cronobacter dublinensis subsp. lactaridi LMG 23825</name>
    <dbReference type="NCBI Taxonomy" id="1159496"/>
    <lineage>
        <taxon>Bacteria</taxon>
        <taxon>Pseudomonadati</taxon>
        <taxon>Pseudomonadota</taxon>
        <taxon>Gammaproteobacteria</taxon>
        <taxon>Enterobacterales</taxon>
        <taxon>Enterobacteriaceae</taxon>
        <taxon>Cronobacter</taxon>
    </lineage>
</organism>
<protein>
    <submittedName>
        <fullName evidence="1">WeoF</fullName>
    </submittedName>
</protein>
<dbReference type="RefSeq" id="WP_155886970.1">
    <property type="nucleotide sequence ID" value="NZ_CP188002.1"/>
</dbReference>